<dbReference type="InterPro" id="IPR051055">
    <property type="entry name" value="PIF1_helicase"/>
</dbReference>
<dbReference type="SUPFAM" id="SSF47819">
    <property type="entry name" value="HRDC-like"/>
    <property type="match status" value="1"/>
</dbReference>
<dbReference type="Proteomes" id="UP000638732">
    <property type="component" value="Unassembled WGS sequence"/>
</dbReference>
<evidence type="ECO:0000259" key="1">
    <source>
        <dbReference type="PROSITE" id="PS50967"/>
    </source>
</evidence>
<accession>A0A965ZEW1</accession>
<dbReference type="InterPro" id="IPR044876">
    <property type="entry name" value="HRDC_dom_sf"/>
</dbReference>
<name>A0A965ZEW1_9SPHI</name>
<evidence type="ECO:0000313" key="3">
    <source>
        <dbReference type="Proteomes" id="UP000638732"/>
    </source>
</evidence>
<dbReference type="InterPro" id="IPR010285">
    <property type="entry name" value="DNA_helicase_pif1-like_DEAD"/>
</dbReference>
<dbReference type="InterPro" id="IPR027417">
    <property type="entry name" value="P-loop_NTPase"/>
</dbReference>
<dbReference type="FunFam" id="3.40.50.300:FF:001498">
    <property type="entry name" value="ATP-dependent DNA helicase"/>
    <property type="match status" value="1"/>
</dbReference>
<dbReference type="Pfam" id="PF00570">
    <property type="entry name" value="HRDC"/>
    <property type="match status" value="1"/>
</dbReference>
<dbReference type="InterPro" id="IPR002121">
    <property type="entry name" value="HRDC_dom"/>
</dbReference>
<dbReference type="RefSeq" id="WP_166585765.1">
    <property type="nucleotide sequence ID" value="NZ_WWEO01000042.1"/>
</dbReference>
<evidence type="ECO:0000313" key="2">
    <source>
        <dbReference type="EMBL" id="NCD69784.1"/>
    </source>
</evidence>
<dbReference type="SUPFAM" id="SSF52540">
    <property type="entry name" value="P-loop containing nucleoside triphosphate hydrolases"/>
    <property type="match status" value="2"/>
</dbReference>
<organism evidence="2 3">
    <name type="scientific">Mucilaginibacter agri</name>
    <dbReference type="NCBI Taxonomy" id="2695265"/>
    <lineage>
        <taxon>Bacteria</taxon>
        <taxon>Pseudomonadati</taxon>
        <taxon>Bacteroidota</taxon>
        <taxon>Sphingobacteriia</taxon>
        <taxon>Sphingobacteriales</taxon>
        <taxon>Sphingobacteriaceae</taxon>
        <taxon>Mucilaginibacter</taxon>
    </lineage>
</organism>
<dbReference type="GO" id="GO:0000723">
    <property type="term" value="P:telomere maintenance"/>
    <property type="evidence" value="ECO:0007669"/>
    <property type="project" value="InterPro"/>
</dbReference>
<dbReference type="InterPro" id="IPR010997">
    <property type="entry name" value="HRDC-like_sf"/>
</dbReference>
<dbReference type="EMBL" id="WWEO01000042">
    <property type="protein sequence ID" value="NCD69784.1"/>
    <property type="molecule type" value="Genomic_DNA"/>
</dbReference>
<dbReference type="Gene3D" id="1.10.150.80">
    <property type="entry name" value="HRDC domain"/>
    <property type="match status" value="1"/>
</dbReference>
<reference evidence="2" key="1">
    <citation type="submission" date="2020-01" db="EMBL/GenBank/DDBJ databases">
        <authorList>
            <person name="Seo Y.L."/>
        </authorList>
    </citation>
    <scope>NUCLEOTIDE SEQUENCE</scope>
    <source>
        <strain evidence="2">R11</strain>
    </source>
</reference>
<gene>
    <name evidence="2" type="ORF">GSY63_10500</name>
</gene>
<comment type="caution">
    <text evidence="2">The sequence shown here is derived from an EMBL/GenBank/DDBJ whole genome shotgun (WGS) entry which is preliminary data.</text>
</comment>
<dbReference type="PANTHER" id="PTHR47642">
    <property type="entry name" value="ATP-DEPENDENT DNA HELICASE"/>
    <property type="match status" value="1"/>
</dbReference>
<reference evidence="2" key="2">
    <citation type="submission" date="2020-10" db="EMBL/GenBank/DDBJ databases">
        <title>Mucilaginibacter sp. nov., isolated from soil.</title>
        <authorList>
            <person name="Jeon C.O."/>
        </authorList>
    </citation>
    <scope>NUCLEOTIDE SEQUENCE</scope>
    <source>
        <strain evidence="2">R11</strain>
    </source>
</reference>
<proteinExistence type="predicted"/>
<protein>
    <submittedName>
        <fullName evidence="2">AAA family ATPase</fullName>
    </submittedName>
</protein>
<dbReference type="Gene3D" id="3.40.50.300">
    <property type="entry name" value="P-loop containing nucleotide triphosphate hydrolases"/>
    <property type="match status" value="2"/>
</dbReference>
<dbReference type="PROSITE" id="PS50967">
    <property type="entry name" value="HRDC"/>
    <property type="match status" value="1"/>
</dbReference>
<sequence length="694" mass="77181">MTNENTPQELILDFIKYTNQPIFLTGKAGTGKTTLLRKIKNEVTKNLAIVAPTAVAALNAGGVTMHSFFQIPFGPLPPVPASEDAGNTNYAPDKIKLLKCLELLIIDEISMVRADILDYVNRVLQNINGSTQPFGGVQVLMIGDLYQLPPVANQDWSLLSAYYASPYFFESQVFKASPLVTFELTKVYRQSDPVFIDILNGIRNAALDADLLDILNQRYQNASDTIDREDHITLTTHNQLVGEINRQRLEQLDGELHRFKAIVSGDFPKDAYPADEELQLKVGAHVMFTKNDSSGKKQYYNGRTASVESISGEAITLKFSDDGSEFLAIPEVWQNIKYGLDQTDQKITENNSGSFSQYPLKLAWAITIHKSQGLTFDKAIVDVSAAFAHGQAYVALSRCRSLEGLILNAPVQQNNIITDPAVVRFMNGAVIRPPDQQLLQQSIHLYERGLVTNLMDFKAITASWKQLGQLLKLLPLGPIIDLYNQADPVLTTDVAKVADRFVRQEVNALSDDEGVSNQPIFLERLKKAAGYFIPKIAEVTAAMHNMVSAPWDNIPDQHRFTGLLDNCLSLLLTKHALFLVAKSNFNIDALLTARRKTDAAYKPIQKSKVPDEKPLTHPRLYDDLLLWRKMVAADRKMLEHAVLPEKTLKLIAEKLPRSTDEVAAIKGIGKGKALDIGDKLVRLINNYLGAQSLF</sequence>
<dbReference type="PANTHER" id="PTHR47642:SF5">
    <property type="entry name" value="ATP-DEPENDENT DNA HELICASE"/>
    <property type="match status" value="1"/>
</dbReference>
<dbReference type="Pfam" id="PF05970">
    <property type="entry name" value="PIF1"/>
    <property type="match status" value="1"/>
</dbReference>
<dbReference type="AlphaFoldDB" id="A0A965ZEW1"/>
<dbReference type="GO" id="GO:0006281">
    <property type="term" value="P:DNA repair"/>
    <property type="evidence" value="ECO:0007669"/>
    <property type="project" value="InterPro"/>
</dbReference>
<dbReference type="GO" id="GO:0003678">
    <property type="term" value="F:DNA helicase activity"/>
    <property type="evidence" value="ECO:0007669"/>
    <property type="project" value="InterPro"/>
</dbReference>
<dbReference type="GO" id="GO:0003676">
    <property type="term" value="F:nucleic acid binding"/>
    <property type="evidence" value="ECO:0007669"/>
    <property type="project" value="InterPro"/>
</dbReference>
<feature type="domain" description="HRDC" evidence="1">
    <location>
        <begin position="614"/>
        <end position="694"/>
    </location>
</feature>
<dbReference type="GO" id="GO:0000166">
    <property type="term" value="F:nucleotide binding"/>
    <property type="evidence" value="ECO:0007669"/>
    <property type="project" value="InterPro"/>
</dbReference>
<dbReference type="CDD" id="cd18809">
    <property type="entry name" value="SF1_C_RecD"/>
    <property type="match status" value="1"/>
</dbReference>
<keyword evidence="3" id="KW-1185">Reference proteome</keyword>